<dbReference type="EMBL" id="GL767071">
    <property type="protein sequence ID" value="EFZ14240.1"/>
    <property type="molecule type" value="Genomic_DNA"/>
</dbReference>
<dbReference type="GO" id="GO:0006508">
    <property type="term" value="P:proteolysis"/>
    <property type="evidence" value="ECO:0007669"/>
    <property type="project" value="InterPro"/>
</dbReference>
<organism>
    <name type="scientific">Solenopsis invicta</name>
    <name type="common">Red imported fire ant</name>
    <name type="synonym">Solenopsis wagneri</name>
    <dbReference type="NCBI Taxonomy" id="13686"/>
    <lineage>
        <taxon>Eukaryota</taxon>
        <taxon>Metazoa</taxon>
        <taxon>Ecdysozoa</taxon>
        <taxon>Arthropoda</taxon>
        <taxon>Hexapoda</taxon>
        <taxon>Insecta</taxon>
        <taxon>Pterygota</taxon>
        <taxon>Neoptera</taxon>
        <taxon>Endopterygota</taxon>
        <taxon>Hymenoptera</taxon>
        <taxon>Apocrita</taxon>
        <taxon>Aculeata</taxon>
        <taxon>Formicoidea</taxon>
        <taxon>Formicidae</taxon>
        <taxon>Myrmicinae</taxon>
        <taxon>Solenopsis</taxon>
    </lineage>
</organism>
<feature type="non-terminal residue" evidence="2">
    <location>
        <position position="1"/>
    </location>
</feature>
<evidence type="ECO:0000259" key="1">
    <source>
        <dbReference type="PROSITE" id="PS50207"/>
    </source>
</evidence>
<feature type="non-terminal residue" evidence="2">
    <location>
        <position position="132"/>
    </location>
</feature>
<dbReference type="HOGENOM" id="CLU_1922394_0_0_1"/>
<evidence type="ECO:0000313" key="2">
    <source>
        <dbReference type="EMBL" id="EFZ14240.1"/>
    </source>
</evidence>
<gene>
    <name evidence="2" type="ORF">SINV_15412</name>
</gene>
<proteinExistence type="predicted"/>
<dbReference type="Gene3D" id="3.30.70.1470">
    <property type="entry name" value="Caspase-like"/>
    <property type="match status" value="1"/>
</dbReference>
<accession>E9IYW4</accession>
<sequence>EELNPGKKSDNTAYGSNQLRSSALRARLSSETHRKKVSQLYWPSLLDTRIKHYVLVYIEHLIRVLTSSWFIQEVCKIFKTYGNQLTFHDCVRKIMKSIREKKGTIDGNKIAQLSEIRQDRLEYDFQLKQVAI</sequence>
<protein>
    <recommendedName>
        <fullName evidence="1">Caspase family p10 domain-containing protein</fullName>
    </recommendedName>
</protein>
<dbReference type="InterPro" id="IPR002138">
    <property type="entry name" value="Pept_C14_p10"/>
</dbReference>
<name>E9IYW4_SOLIN</name>
<feature type="domain" description="Caspase family p10" evidence="1">
    <location>
        <begin position="68"/>
        <end position="100"/>
    </location>
</feature>
<dbReference type="PROSITE" id="PS50207">
    <property type="entry name" value="CASPASE_P10"/>
    <property type="match status" value="1"/>
</dbReference>
<dbReference type="AlphaFoldDB" id="E9IYW4"/>
<dbReference type="GO" id="GO:0004197">
    <property type="term" value="F:cysteine-type endopeptidase activity"/>
    <property type="evidence" value="ECO:0007669"/>
    <property type="project" value="InterPro"/>
</dbReference>
<reference evidence="2" key="1">
    <citation type="journal article" date="2011" name="Proc. Natl. Acad. Sci. U.S.A.">
        <title>The genome of the fire ant Solenopsis invicta.</title>
        <authorList>
            <person name="Wurm Y."/>
            <person name="Wang J."/>
            <person name="Riba-Grognuz O."/>
            <person name="Corona M."/>
            <person name="Nygaard S."/>
            <person name="Hunt B.G."/>
            <person name="Ingram K.K."/>
            <person name="Falquet L."/>
            <person name="Nipitwattanaphon M."/>
            <person name="Gotzek D."/>
            <person name="Dijkstra M.B."/>
            <person name="Oettler J."/>
            <person name="Comtesse F."/>
            <person name="Shih C.J."/>
            <person name="Wu W.J."/>
            <person name="Yang C.C."/>
            <person name="Thomas J."/>
            <person name="Beaudoing E."/>
            <person name="Pradervand S."/>
            <person name="Flegel V."/>
            <person name="Cook E.D."/>
            <person name="Fabbretti R."/>
            <person name="Stockinger H."/>
            <person name="Long L."/>
            <person name="Farmerie W.G."/>
            <person name="Oakey J."/>
            <person name="Boomsma J.J."/>
            <person name="Pamilo P."/>
            <person name="Yi S.V."/>
            <person name="Heinze J."/>
            <person name="Goodisman M.A."/>
            <person name="Farinelli L."/>
            <person name="Harshman K."/>
            <person name="Hulo N."/>
            <person name="Cerutti L."/>
            <person name="Xenarios I."/>
            <person name="Shoemaker D."/>
            <person name="Keller L."/>
        </authorList>
    </citation>
    <scope>NUCLEOTIDE SEQUENCE [LARGE SCALE GENOMIC DNA]</scope>
</reference>